<feature type="compositionally biased region" description="Basic residues" evidence="1">
    <location>
        <begin position="14"/>
        <end position="26"/>
    </location>
</feature>
<sequence>MGKPPKNSNERYMKGKRKGQFKKKSLSEKRIKKALKKAQAEIASTNTTIENNGRELMKRDHLFEQLWCNNCNIPMSLKSSQVKEVVQRGLGRIYRVECVKCPYVKSVTSDTTFGDKGEYFSINAKAAMGMIDIGIGETQFNSLLSAMNISSVSSNLIKRHERIVGPAIEAAAVESCSKYLEVEKRLTEENNDVVEDK</sequence>
<dbReference type="EMBL" id="JBJJXI010000116">
    <property type="protein sequence ID" value="KAL3390747.1"/>
    <property type="molecule type" value="Genomic_DNA"/>
</dbReference>
<dbReference type="AlphaFoldDB" id="A0ABD2WE49"/>
<organism evidence="3 4">
    <name type="scientific">Trichogramma kaykai</name>
    <dbReference type="NCBI Taxonomy" id="54128"/>
    <lineage>
        <taxon>Eukaryota</taxon>
        <taxon>Metazoa</taxon>
        <taxon>Ecdysozoa</taxon>
        <taxon>Arthropoda</taxon>
        <taxon>Hexapoda</taxon>
        <taxon>Insecta</taxon>
        <taxon>Pterygota</taxon>
        <taxon>Neoptera</taxon>
        <taxon>Endopterygota</taxon>
        <taxon>Hymenoptera</taxon>
        <taxon>Apocrita</taxon>
        <taxon>Proctotrupomorpha</taxon>
        <taxon>Chalcidoidea</taxon>
        <taxon>Trichogrammatidae</taxon>
        <taxon>Trichogramma</taxon>
    </lineage>
</organism>
<proteinExistence type="predicted"/>
<evidence type="ECO:0000313" key="4">
    <source>
        <dbReference type="Proteomes" id="UP001627154"/>
    </source>
</evidence>
<accession>A0ABD2WE49</accession>
<evidence type="ECO:0000313" key="3">
    <source>
        <dbReference type="EMBL" id="KAL3390747.1"/>
    </source>
</evidence>
<comment type="caution">
    <text evidence="3">The sequence shown here is derived from an EMBL/GenBank/DDBJ whole genome shotgun (WGS) entry which is preliminary data.</text>
</comment>
<feature type="domain" description="Mutator-like transposase" evidence="2">
    <location>
        <begin position="58"/>
        <end position="196"/>
    </location>
</feature>
<dbReference type="Proteomes" id="UP001627154">
    <property type="component" value="Unassembled WGS sequence"/>
</dbReference>
<keyword evidence="4" id="KW-1185">Reference proteome</keyword>
<gene>
    <name evidence="3" type="ORF">TKK_014466</name>
</gene>
<evidence type="ECO:0000256" key="1">
    <source>
        <dbReference type="SAM" id="MobiDB-lite"/>
    </source>
</evidence>
<feature type="region of interest" description="Disordered" evidence="1">
    <location>
        <begin position="1"/>
        <end position="26"/>
    </location>
</feature>
<reference evidence="3 4" key="1">
    <citation type="journal article" date="2024" name="bioRxiv">
        <title>A reference genome for Trichogramma kaykai: A tiny desert-dwelling parasitoid wasp with competing sex-ratio distorters.</title>
        <authorList>
            <person name="Culotta J."/>
            <person name="Lindsey A.R."/>
        </authorList>
    </citation>
    <scope>NUCLEOTIDE SEQUENCE [LARGE SCALE GENOMIC DNA]</scope>
    <source>
        <strain evidence="3 4">KSX58</strain>
    </source>
</reference>
<evidence type="ECO:0000259" key="2">
    <source>
        <dbReference type="Pfam" id="PF20700"/>
    </source>
</evidence>
<dbReference type="InterPro" id="IPR049012">
    <property type="entry name" value="Mutator_transp_dom"/>
</dbReference>
<name>A0ABD2WE49_9HYME</name>
<protein>
    <recommendedName>
        <fullName evidence="2">Mutator-like transposase domain-containing protein</fullName>
    </recommendedName>
</protein>
<dbReference type="Pfam" id="PF20700">
    <property type="entry name" value="Mutator"/>
    <property type="match status" value="1"/>
</dbReference>